<organism evidence="3 4">
    <name type="scientific">Xylanibacter ruminicola</name>
    <name type="common">Prevotella ruminicola</name>
    <dbReference type="NCBI Taxonomy" id="839"/>
    <lineage>
        <taxon>Bacteria</taxon>
        <taxon>Pseudomonadati</taxon>
        <taxon>Bacteroidota</taxon>
        <taxon>Bacteroidia</taxon>
        <taxon>Bacteroidales</taxon>
        <taxon>Prevotellaceae</taxon>
        <taxon>Xylanibacter</taxon>
    </lineage>
</organism>
<feature type="compositionally biased region" description="Basic residues" evidence="1">
    <location>
        <begin position="98"/>
        <end position="107"/>
    </location>
</feature>
<proteinExistence type="predicted"/>
<feature type="compositionally biased region" description="Basic and acidic residues" evidence="1">
    <location>
        <begin position="71"/>
        <end position="85"/>
    </location>
</feature>
<evidence type="ECO:0000256" key="1">
    <source>
        <dbReference type="SAM" id="MobiDB-lite"/>
    </source>
</evidence>
<name>A0A1H4AP24_XYLRU</name>
<accession>A0A1H4AP24</accession>
<sequence length="126" mass="14102">MEAKVIIISVVKSNKSENNVWMVAITGEEQGKAYCKSPYKAMRFAFLLKKQTGYSIEDASLKALSEEIAKQKAEAAAAEPEKPAEQEAQQPEAEEKPKKQRKPRAKKEPKVVQMAPEPQQELIAFL</sequence>
<dbReference type="EMBL" id="BPTT01000001">
    <property type="protein sequence ID" value="GJG33333.1"/>
    <property type="molecule type" value="Genomic_DNA"/>
</dbReference>
<dbReference type="GeneID" id="31500483"/>
<evidence type="ECO:0000313" key="4">
    <source>
        <dbReference type="Proteomes" id="UP000182257"/>
    </source>
</evidence>
<dbReference type="Proteomes" id="UP000887097">
    <property type="component" value="Unassembled WGS sequence"/>
</dbReference>
<dbReference type="AlphaFoldDB" id="A0A1H4AP24"/>
<dbReference type="OrthoDB" id="1082964at2"/>
<dbReference type="EMBL" id="FNRF01000002">
    <property type="protein sequence ID" value="SEA37482.1"/>
    <property type="molecule type" value="Genomic_DNA"/>
</dbReference>
<dbReference type="Proteomes" id="UP000182257">
    <property type="component" value="Unassembled WGS sequence"/>
</dbReference>
<reference evidence="3 4" key="1">
    <citation type="submission" date="2016-10" db="EMBL/GenBank/DDBJ databases">
        <authorList>
            <person name="de Groot N.N."/>
        </authorList>
    </citation>
    <scope>NUCLEOTIDE SEQUENCE [LARGE SCALE GENOMIC DNA]</scope>
    <source>
        <strain evidence="3 4">D31d</strain>
    </source>
</reference>
<protein>
    <submittedName>
        <fullName evidence="3">Uncharacterized protein</fullName>
    </submittedName>
</protein>
<feature type="region of interest" description="Disordered" evidence="1">
    <location>
        <begin position="71"/>
        <end position="126"/>
    </location>
</feature>
<evidence type="ECO:0000313" key="2">
    <source>
        <dbReference type="EMBL" id="GJG33333.1"/>
    </source>
</evidence>
<dbReference type="RefSeq" id="WP_013064634.1">
    <property type="nucleotide sequence ID" value="NZ_BPTT01000001.1"/>
</dbReference>
<gene>
    <name evidence="2" type="ORF">PRMUPPPA20_14420</name>
    <name evidence="3" type="ORF">SAMN05216462_1301</name>
</gene>
<evidence type="ECO:0000313" key="3">
    <source>
        <dbReference type="EMBL" id="SEA37482.1"/>
    </source>
</evidence>
<reference evidence="2" key="2">
    <citation type="submission" date="2021-08" db="EMBL/GenBank/DDBJ databases">
        <title>Prevotella lacticifex sp. nov., isolated from rumen of cow.</title>
        <authorList>
            <person name="Shinkai T."/>
            <person name="Ikeyama N."/>
            <person name="Kumagai M."/>
            <person name="Ohmori H."/>
            <person name="Sakamoto M."/>
            <person name="Ohkuma M."/>
            <person name="Mitsumori M."/>
        </authorList>
    </citation>
    <scope>NUCLEOTIDE SEQUENCE</scope>
    <source>
        <strain evidence="2">JCM 8259</strain>
    </source>
</reference>